<evidence type="ECO:0000256" key="2">
    <source>
        <dbReference type="ARBA" id="ARBA00023002"/>
    </source>
</evidence>
<dbReference type="Gene3D" id="3.40.50.720">
    <property type="entry name" value="NAD(P)-binding Rossmann-like Domain"/>
    <property type="match status" value="1"/>
</dbReference>
<accession>A0ABT5WUH8</accession>
<evidence type="ECO:0000313" key="3">
    <source>
        <dbReference type="EMBL" id="MDE8653555.1"/>
    </source>
</evidence>
<evidence type="ECO:0000313" key="4">
    <source>
        <dbReference type="Proteomes" id="UP001216253"/>
    </source>
</evidence>
<dbReference type="InterPro" id="IPR002347">
    <property type="entry name" value="SDR_fam"/>
</dbReference>
<protein>
    <submittedName>
        <fullName evidence="3">SDR family NAD(P)-dependent oxidoreductase</fullName>
    </submittedName>
</protein>
<gene>
    <name evidence="3" type="ORF">PYV00_17790</name>
</gene>
<sequence length="273" mass="29770">MDFAAKYGPWAVIAGGSNGTGRSFARQIAARGVACILIAKDGPLEETAEEIRRESDIEVITAEIDLSHEDAAARIFAVVGAREVGLFVNNAGADWFGERFLEVPVEEWLALSRVNVDTMLRCAHRFGADMRRRRRGGIVIVNSGACYGGSKYLAIYCGAKAFQLNFAEALWSEMRPYGVDVVTIVLGRTDTPGYHHRRALRGVTVDGTGLASPDDVAAQALARLPHGPVTNWGLEDEDRGFHALSASQRRDKVLFLETVVMEDSGYRPETDLG</sequence>
<organism evidence="3 4">
    <name type="scientific">Novosphingobium album</name>
    <name type="common">ex Liu et al. 2023</name>
    <dbReference type="NCBI Taxonomy" id="3031130"/>
    <lineage>
        <taxon>Bacteria</taxon>
        <taxon>Pseudomonadati</taxon>
        <taxon>Pseudomonadota</taxon>
        <taxon>Alphaproteobacteria</taxon>
        <taxon>Sphingomonadales</taxon>
        <taxon>Sphingomonadaceae</taxon>
        <taxon>Novosphingobium</taxon>
    </lineage>
</organism>
<dbReference type="RefSeq" id="WP_275229636.1">
    <property type="nucleotide sequence ID" value="NZ_JARESE010000062.1"/>
</dbReference>
<name>A0ABT5WUH8_9SPHN</name>
<dbReference type="InterPro" id="IPR051019">
    <property type="entry name" value="VLCFA-Steroid_DH"/>
</dbReference>
<evidence type="ECO:0000256" key="1">
    <source>
        <dbReference type="ARBA" id="ARBA00006484"/>
    </source>
</evidence>
<proteinExistence type="inferred from homology"/>
<dbReference type="InterPro" id="IPR036291">
    <property type="entry name" value="NAD(P)-bd_dom_sf"/>
</dbReference>
<dbReference type="Proteomes" id="UP001216253">
    <property type="component" value="Unassembled WGS sequence"/>
</dbReference>
<dbReference type="Pfam" id="PF00106">
    <property type="entry name" value="adh_short"/>
    <property type="match status" value="1"/>
</dbReference>
<comment type="caution">
    <text evidence="3">The sequence shown here is derived from an EMBL/GenBank/DDBJ whole genome shotgun (WGS) entry which is preliminary data.</text>
</comment>
<dbReference type="PANTHER" id="PTHR43899:SF13">
    <property type="entry name" value="RH59310P"/>
    <property type="match status" value="1"/>
</dbReference>
<dbReference type="PANTHER" id="PTHR43899">
    <property type="entry name" value="RH59310P"/>
    <property type="match status" value="1"/>
</dbReference>
<dbReference type="PRINTS" id="PR00081">
    <property type="entry name" value="GDHRDH"/>
</dbReference>
<keyword evidence="4" id="KW-1185">Reference proteome</keyword>
<dbReference type="SUPFAM" id="SSF51735">
    <property type="entry name" value="NAD(P)-binding Rossmann-fold domains"/>
    <property type="match status" value="1"/>
</dbReference>
<comment type="similarity">
    <text evidence="1">Belongs to the short-chain dehydrogenases/reductases (SDR) family.</text>
</comment>
<dbReference type="EMBL" id="JARESE010000062">
    <property type="protein sequence ID" value="MDE8653555.1"/>
    <property type="molecule type" value="Genomic_DNA"/>
</dbReference>
<keyword evidence="2" id="KW-0560">Oxidoreductase</keyword>
<reference evidence="3 4" key="1">
    <citation type="submission" date="2023-03" db="EMBL/GenBank/DDBJ databases">
        <title>NovoSphingobium album sp. nov. isolated from polycyclic aromatic hydrocarbons- and heavy-metal polluted soil.</title>
        <authorList>
            <person name="Liu Z."/>
            <person name="Wang K."/>
        </authorList>
    </citation>
    <scope>NUCLEOTIDE SEQUENCE [LARGE SCALE GENOMIC DNA]</scope>
    <source>
        <strain evidence="3 4">H3SJ31-1</strain>
    </source>
</reference>